<comment type="caution">
    <text evidence="3">The sequence shown here is derived from an EMBL/GenBank/DDBJ whole genome shotgun (WGS) entry which is preliminary data.</text>
</comment>
<feature type="region of interest" description="Disordered" evidence="2">
    <location>
        <begin position="1"/>
        <end position="30"/>
    </location>
</feature>
<comment type="similarity">
    <text evidence="1">Belongs to the PPP4R2 family.</text>
</comment>
<dbReference type="PANTHER" id="PTHR16487">
    <property type="entry name" value="PPP4R2-RELATED PROTEIN"/>
    <property type="match status" value="1"/>
</dbReference>
<dbReference type="GO" id="GO:0005634">
    <property type="term" value="C:nucleus"/>
    <property type="evidence" value="ECO:0007669"/>
    <property type="project" value="TreeGrafter"/>
</dbReference>
<reference evidence="3 4" key="1">
    <citation type="submission" date="2018-06" db="EMBL/GenBank/DDBJ databases">
        <title>Comparative genomics reveals the genomic features of Rhizophagus irregularis, R. cerebriforme, R. diaphanum and Gigaspora rosea, and their symbiotic lifestyle signature.</title>
        <authorList>
            <person name="Morin E."/>
            <person name="San Clemente H."/>
            <person name="Chen E.C.H."/>
            <person name="De La Providencia I."/>
            <person name="Hainaut M."/>
            <person name="Kuo A."/>
            <person name="Kohler A."/>
            <person name="Murat C."/>
            <person name="Tang N."/>
            <person name="Roy S."/>
            <person name="Loubradou J."/>
            <person name="Henrissat B."/>
            <person name="Grigoriev I.V."/>
            <person name="Corradi N."/>
            <person name="Roux C."/>
            <person name="Martin F.M."/>
        </authorList>
    </citation>
    <scope>NUCLEOTIDE SEQUENCE [LARGE SCALE GENOMIC DNA]</scope>
    <source>
        <strain evidence="3 4">DAOM 194757</strain>
    </source>
</reference>
<gene>
    <name evidence="3" type="ORF">C2G38_2042312</name>
</gene>
<name>A0A397UR83_9GLOM</name>
<keyword evidence="4" id="KW-1185">Reference proteome</keyword>
<evidence type="ECO:0000256" key="2">
    <source>
        <dbReference type="SAM" id="MobiDB-lite"/>
    </source>
</evidence>
<dbReference type="GO" id="GO:0005737">
    <property type="term" value="C:cytoplasm"/>
    <property type="evidence" value="ECO:0007669"/>
    <property type="project" value="TreeGrafter"/>
</dbReference>
<dbReference type="AlphaFoldDB" id="A0A397UR83"/>
<dbReference type="InterPro" id="IPR015267">
    <property type="entry name" value="PPP4R2"/>
</dbReference>
<dbReference type="OrthoDB" id="341898at2759"/>
<dbReference type="EMBL" id="QKWP01001088">
    <property type="protein sequence ID" value="RIB11868.1"/>
    <property type="molecule type" value="Genomic_DNA"/>
</dbReference>
<dbReference type="PANTHER" id="PTHR16487:SF0">
    <property type="entry name" value="PROTEIN PHOSPHATASE 4 REGULATORY SUBUNIT 2-RELATED"/>
    <property type="match status" value="1"/>
</dbReference>
<protein>
    <submittedName>
        <fullName evidence="3">PPP4R2-domain-containing protein</fullName>
    </submittedName>
</protein>
<dbReference type="GO" id="GO:0030289">
    <property type="term" value="C:protein phosphatase 4 complex"/>
    <property type="evidence" value="ECO:0007669"/>
    <property type="project" value="InterPro"/>
</dbReference>
<evidence type="ECO:0000313" key="4">
    <source>
        <dbReference type="Proteomes" id="UP000266673"/>
    </source>
</evidence>
<feature type="compositionally biased region" description="Polar residues" evidence="2">
    <location>
        <begin position="1"/>
        <end position="17"/>
    </location>
</feature>
<feature type="compositionally biased region" description="Acidic residues" evidence="2">
    <location>
        <begin position="226"/>
        <end position="239"/>
    </location>
</feature>
<feature type="region of interest" description="Disordered" evidence="2">
    <location>
        <begin position="188"/>
        <end position="265"/>
    </location>
</feature>
<evidence type="ECO:0000313" key="3">
    <source>
        <dbReference type="EMBL" id="RIB11868.1"/>
    </source>
</evidence>
<proteinExistence type="inferred from homology"/>
<dbReference type="GO" id="GO:0019888">
    <property type="term" value="F:protein phosphatase regulator activity"/>
    <property type="evidence" value="ECO:0007669"/>
    <property type="project" value="InterPro"/>
</dbReference>
<feature type="compositionally biased region" description="Acidic residues" evidence="2">
    <location>
        <begin position="203"/>
        <end position="213"/>
    </location>
</feature>
<feature type="compositionally biased region" description="Basic and acidic residues" evidence="2">
    <location>
        <begin position="192"/>
        <end position="202"/>
    </location>
</feature>
<organism evidence="3 4">
    <name type="scientific">Gigaspora rosea</name>
    <dbReference type="NCBI Taxonomy" id="44941"/>
    <lineage>
        <taxon>Eukaryota</taxon>
        <taxon>Fungi</taxon>
        <taxon>Fungi incertae sedis</taxon>
        <taxon>Mucoromycota</taxon>
        <taxon>Glomeromycotina</taxon>
        <taxon>Glomeromycetes</taxon>
        <taxon>Diversisporales</taxon>
        <taxon>Gigasporaceae</taxon>
        <taxon>Gigaspora</taxon>
    </lineage>
</organism>
<dbReference type="Pfam" id="PF09184">
    <property type="entry name" value="PPP4R2"/>
    <property type="match status" value="1"/>
</dbReference>
<evidence type="ECO:0000256" key="1">
    <source>
        <dbReference type="ARBA" id="ARBA00009207"/>
    </source>
</evidence>
<accession>A0A397UR83</accession>
<dbReference type="Proteomes" id="UP000266673">
    <property type="component" value="Unassembled WGS sequence"/>
</dbReference>
<dbReference type="STRING" id="44941.A0A397UR83"/>
<sequence>MALTSQPDADELTTLQDQAEPDPLPQDLPVQDQEGSTVVLLEPKVLSPNDEVLTHISEMNQLTYVCVRAICFYICQEAQLPIAINGADPEQIDKVKEEIEDYKKSINKMLDEFEKPPFTIQRTAELLLRPFQHHKTLVKWLRALEKVLMVQSSVDEFPPVSNTSMVTDRLEIMDVTTSPKLVPITFTPKTEAVTKEEGKETDFDADASEESSEESSSSEHTKSEDAIAEENQNPEENTESTETKESPVVAEVNEGQEPIAMDTSD</sequence>